<accession>A0A6A2WJF9</accession>
<dbReference type="InterPro" id="IPR036691">
    <property type="entry name" value="Endo/exonu/phosph_ase_sf"/>
</dbReference>
<evidence type="ECO:0000313" key="1">
    <source>
        <dbReference type="EMBL" id="KAE8659178.1"/>
    </source>
</evidence>
<protein>
    <recommendedName>
        <fullName evidence="3">Endonuclease/exonuclease/phosphatase domain-containing protein</fullName>
    </recommendedName>
</protein>
<organism evidence="1 2">
    <name type="scientific">Hibiscus syriacus</name>
    <name type="common">Rose of Sharon</name>
    <dbReference type="NCBI Taxonomy" id="106335"/>
    <lineage>
        <taxon>Eukaryota</taxon>
        <taxon>Viridiplantae</taxon>
        <taxon>Streptophyta</taxon>
        <taxon>Embryophyta</taxon>
        <taxon>Tracheophyta</taxon>
        <taxon>Spermatophyta</taxon>
        <taxon>Magnoliopsida</taxon>
        <taxon>eudicotyledons</taxon>
        <taxon>Gunneridae</taxon>
        <taxon>Pentapetalae</taxon>
        <taxon>rosids</taxon>
        <taxon>malvids</taxon>
        <taxon>Malvales</taxon>
        <taxon>Malvaceae</taxon>
        <taxon>Malvoideae</taxon>
        <taxon>Hibiscus</taxon>
    </lineage>
</organism>
<dbReference type="Gene3D" id="3.60.10.10">
    <property type="entry name" value="Endonuclease/exonuclease/phosphatase"/>
    <property type="match status" value="1"/>
</dbReference>
<name>A0A6A2WJF9_HIBSY</name>
<dbReference type="EMBL" id="VEPZ02001738">
    <property type="protein sequence ID" value="KAE8659178.1"/>
    <property type="molecule type" value="Genomic_DNA"/>
</dbReference>
<dbReference type="PANTHER" id="PTHR33116">
    <property type="entry name" value="REVERSE TRANSCRIPTASE ZINC-BINDING DOMAIN-CONTAINING PROTEIN-RELATED-RELATED"/>
    <property type="match status" value="1"/>
</dbReference>
<keyword evidence="2" id="KW-1185">Reference proteome</keyword>
<dbReference type="Proteomes" id="UP000436088">
    <property type="component" value="Unassembled WGS sequence"/>
</dbReference>
<evidence type="ECO:0008006" key="3">
    <source>
        <dbReference type="Google" id="ProtNLM"/>
    </source>
</evidence>
<gene>
    <name evidence="1" type="ORF">F3Y22_tig00116964pilonHSYRG00269</name>
</gene>
<dbReference type="SUPFAM" id="SSF56219">
    <property type="entry name" value="DNase I-like"/>
    <property type="match status" value="1"/>
</dbReference>
<dbReference type="AlphaFoldDB" id="A0A6A2WJF9"/>
<reference evidence="1" key="1">
    <citation type="submission" date="2019-09" db="EMBL/GenBank/DDBJ databases">
        <title>Draft genome information of white flower Hibiscus syriacus.</title>
        <authorList>
            <person name="Kim Y.-M."/>
        </authorList>
    </citation>
    <scope>NUCLEOTIDE SEQUENCE [LARGE SCALE GENOMIC DNA]</scope>
    <source>
        <strain evidence="1">YM2019G1</strain>
    </source>
</reference>
<dbReference type="PANTHER" id="PTHR33116:SF75">
    <property type="entry name" value="RIBONUCLEASE H PROTEIN"/>
    <property type="match status" value="1"/>
</dbReference>
<comment type="caution">
    <text evidence="1">The sequence shown here is derived from an EMBL/GenBank/DDBJ whole genome shotgun (WGS) entry which is preliminary data.</text>
</comment>
<proteinExistence type="predicted"/>
<sequence length="367" mass="40919">MVDLSGQGKEAVATFEVGKALGVVFASSRDVVIQRMKQNELSGLVNVYGTNHQSDRDEFFDLLSNAITNLNCPVIVGGDFNVVRSAAERIGASEQTTGSNLFEDFISKWELFEVPILVYSTKKIFGYNSVVLKERKQRKLIRPFKWFNHWADDPILFDRIKHGCPLSPLLFNVVEEALSGLLKKATAIGLCGGVGVGTGRLSNWAKSLNCGSASLPTIYLGILLGHNKNSKALWQPVIDKVKARLQSLKGVVNPRKSSWVWRYIVNPILFNEGNMFVDFSLALKQSGKIIEFGSWENGVWVWRIELRRNLFAWETSLWADFLMVLSRVVSSTPAPNRLSWGDAPNGWYTPKSFCSKLAAVGKVEDSI</sequence>
<evidence type="ECO:0000313" key="2">
    <source>
        <dbReference type="Proteomes" id="UP000436088"/>
    </source>
</evidence>